<dbReference type="Proteomes" id="UP001293593">
    <property type="component" value="Unassembled WGS sequence"/>
</dbReference>
<dbReference type="PANTHER" id="PTHR33674">
    <property type="entry name" value="METHIONINE-S-OXIDE REDUCTASE"/>
    <property type="match status" value="1"/>
</dbReference>
<dbReference type="AlphaFoldDB" id="A0AAE1MLB0"/>
<reference evidence="1" key="1">
    <citation type="submission" date="2023-10" db="EMBL/GenBank/DDBJ databases">
        <title>Chromosome-level genome of the transformable northern wattle, Acacia crassicarpa.</title>
        <authorList>
            <person name="Massaro I."/>
            <person name="Sinha N.R."/>
            <person name="Poethig S."/>
            <person name="Leichty A.R."/>
        </authorList>
    </citation>
    <scope>NUCLEOTIDE SEQUENCE</scope>
    <source>
        <strain evidence="1">Acra3RX</strain>
        <tissue evidence="1">Leaf</tissue>
    </source>
</reference>
<dbReference type="InterPro" id="IPR045282">
    <property type="entry name" value="At4g08330-like"/>
</dbReference>
<gene>
    <name evidence="1" type="ORF">QN277_025815</name>
</gene>
<keyword evidence="2" id="KW-1185">Reference proteome</keyword>
<dbReference type="PANTHER" id="PTHR33674:SF4">
    <property type="entry name" value="CENP-V_GFA DOMAIN-CONTAINING PROTEIN"/>
    <property type="match status" value="1"/>
</dbReference>
<name>A0AAE1MLB0_9FABA</name>
<proteinExistence type="predicted"/>
<evidence type="ECO:0000313" key="1">
    <source>
        <dbReference type="EMBL" id="KAK4264671.1"/>
    </source>
</evidence>
<organism evidence="1 2">
    <name type="scientific">Acacia crassicarpa</name>
    <name type="common">northern wattle</name>
    <dbReference type="NCBI Taxonomy" id="499986"/>
    <lineage>
        <taxon>Eukaryota</taxon>
        <taxon>Viridiplantae</taxon>
        <taxon>Streptophyta</taxon>
        <taxon>Embryophyta</taxon>
        <taxon>Tracheophyta</taxon>
        <taxon>Spermatophyta</taxon>
        <taxon>Magnoliopsida</taxon>
        <taxon>eudicotyledons</taxon>
        <taxon>Gunneridae</taxon>
        <taxon>Pentapetalae</taxon>
        <taxon>rosids</taxon>
        <taxon>fabids</taxon>
        <taxon>Fabales</taxon>
        <taxon>Fabaceae</taxon>
        <taxon>Caesalpinioideae</taxon>
        <taxon>mimosoid clade</taxon>
        <taxon>Acacieae</taxon>
        <taxon>Acacia</taxon>
    </lineage>
</organism>
<evidence type="ECO:0000313" key="2">
    <source>
        <dbReference type="Proteomes" id="UP001293593"/>
    </source>
</evidence>
<dbReference type="EMBL" id="JAWXYG010000008">
    <property type="protein sequence ID" value="KAK4264671.1"/>
    <property type="molecule type" value="Genomic_DNA"/>
</dbReference>
<comment type="caution">
    <text evidence="1">The sequence shown here is derived from an EMBL/GenBank/DDBJ whole genome shotgun (WGS) entry which is preliminary data.</text>
</comment>
<dbReference type="Pfam" id="PF24046">
    <property type="entry name" value="At4g08330"/>
    <property type="match status" value="1"/>
</dbReference>
<sequence>MMASVDMLEGCQELHLSSYIRDVNYSCGSCGYQLNLNSCNRNTSAIDSRYEKSIKRGLISFFSVDESRFRMVDQLRWVPFFNSKRSWGLFQRRTKLLCRKCGNHIGYACSLPFESWDGISDSRVYDIKLSALQPSFYHQNPGLFMQNCSRNTVHPVTIHAYCSSSTVYPVCVSWL</sequence>
<accession>A0AAE1MLB0</accession>
<protein>
    <submittedName>
        <fullName evidence="1">Uncharacterized protein</fullName>
    </submittedName>
</protein>